<dbReference type="EMBL" id="KI683406">
    <property type="protein sequence ID" value="ETL77963.1"/>
    <property type="molecule type" value="Genomic_DNA"/>
</dbReference>
<gene>
    <name evidence="2" type="ORF">L917_21161</name>
</gene>
<keyword evidence="1" id="KW-0472">Membrane</keyword>
<keyword evidence="1" id="KW-0812">Transmembrane</keyword>
<evidence type="ECO:0000256" key="1">
    <source>
        <dbReference type="SAM" id="Phobius"/>
    </source>
</evidence>
<feature type="transmembrane region" description="Helical" evidence="1">
    <location>
        <begin position="162"/>
        <end position="180"/>
    </location>
</feature>
<feature type="transmembrane region" description="Helical" evidence="1">
    <location>
        <begin position="100"/>
        <end position="120"/>
    </location>
</feature>
<dbReference type="VEuPathDB" id="FungiDB:PPTG_18742"/>
<evidence type="ECO:0000313" key="2">
    <source>
        <dbReference type="EMBL" id="ETL77963.1"/>
    </source>
</evidence>
<feature type="transmembrane region" description="Helical" evidence="1">
    <location>
        <begin position="507"/>
        <end position="532"/>
    </location>
</feature>
<dbReference type="Proteomes" id="UP000054423">
    <property type="component" value="Unassembled WGS sequence"/>
</dbReference>
<organism evidence="2">
    <name type="scientific">Phytophthora nicotianae</name>
    <name type="common">Potato buckeye rot agent</name>
    <name type="synonym">Phytophthora parasitica</name>
    <dbReference type="NCBI Taxonomy" id="4792"/>
    <lineage>
        <taxon>Eukaryota</taxon>
        <taxon>Sar</taxon>
        <taxon>Stramenopiles</taxon>
        <taxon>Oomycota</taxon>
        <taxon>Peronosporomycetes</taxon>
        <taxon>Peronosporales</taxon>
        <taxon>Peronosporaceae</taxon>
        <taxon>Phytophthora</taxon>
    </lineage>
</organism>
<feature type="transmembrane region" description="Helical" evidence="1">
    <location>
        <begin position="544"/>
        <end position="567"/>
    </location>
</feature>
<sequence length="591" mass="66877">METVANVLMPFRQSSLMAQKLRNARWHLREAWVSIQVEYQGSYSAERLRQLGCYMDGLNTRRILLVCALTPLPCLVLSLLKETPPLSPAEAGVYKNGVFFVRSWVIMCFMGASALVQMGHGAPRLKLTKFQIVWVSLLAATVSILFIFGLCVLTVFPLPFGLLIAGPPFVIVIAACFTYISGHLWRTDPSILVDVKRQLVVYNCQTTLPFVYPLYILGFVSLTGVNQVVFVAVLPIIQIVAKNWISRALADDHDQKPQCVIFVVEVYNALYVSNVLQTATSWASTATIMAVDLLQFWVSMIDMVKLLKEVNLLMRKIPPDHPCAKENFVQVAVRLLNTEQHQNTIGSTAGTMYTEKKMSMDVAGSKNERSTSAATLESYRTCQDGRRKERWMILQKARVVPCSPPTQHSRHQNKQHLGPIVPVAAEGPQIPTKYDLSGGLEQIFSRKERARFVRRSAHLLFIIEYLVLVEYVEVVLPFVYCLHQFILFHMPNSAHYPALAGLSREEFTAKMLSTLLYSFFELGSFVMMVIVLKRRLGYSGLQQLAFVLDVYASVVQTKLNLIFVYIMQVSLDHHGADFTFKFAWLNSKRKF</sequence>
<accession>W2JYM4</accession>
<proteinExistence type="predicted"/>
<dbReference type="AlphaFoldDB" id="W2JYM4"/>
<reference evidence="2" key="1">
    <citation type="submission" date="2013-11" db="EMBL/GenBank/DDBJ databases">
        <title>The Genome Sequence of Phytophthora parasitica CHvinca01.</title>
        <authorList>
            <consortium name="The Broad Institute Genomics Platform"/>
            <person name="Russ C."/>
            <person name="Tyler B."/>
            <person name="Panabieres F."/>
            <person name="Shan W."/>
            <person name="Tripathy S."/>
            <person name="Grunwald N."/>
            <person name="Machado M."/>
            <person name="Johnson C.S."/>
            <person name="Arredondo F."/>
            <person name="Hong C."/>
            <person name="Coffey M."/>
            <person name="Young S.K."/>
            <person name="Zeng Q."/>
            <person name="Gargeya S."/>
            <person name="Fitzgerald M."/>
            <person name="Abouelleil A."/>
            <person name="Alvarado L."/>
            <person name="Chapman S.B."/>
            <person name="Gainer-Dewar J."/>
            <person name="Goldberg J."/>
            <person name="Griggs A."/>
            <person name="Gujja S."/>
            <person name="Hansen M."/>
            <person name="Howarth C."/>
            <person name="Imamovic A."/>
            <person name="Ireland A."/>
            <person name="Larimer J."/>
            <person name="McCowan C."/>
            <person name="Murphy C."/>
            <person name="Pearson M."/>
            <person name="Poon T.W."/>
            <person name="Priest M."/>
            <person name="Roberts A."/>
            <person name="Saif S."/>
            <person name="Shea T."/>
            <person name="Sykes S."/>
            <person name="Wortman J."/>
            <person name="Nusbaum C."/>
            <person name="Birren B."/>
        </authorList>
    </citation>
    <scope>NUCLEOTIDE SEQUENCE [LARGE SCALE GENOMIC DNA]</scope>
    <source>
        <strain evidence="2">CHvinca01</strain>
    </source>
</reference>
<feature type="transmembrane region" description="Helical" evidence="1">
    <location>
        <begin position="459"/>
        <end position="487"/>
    </location>
</feature>
<dbReference type="OrthoDB" id="119892at2759"/>
<name>W2JYM4_PHYNI</name>
<keyword evidence="1" id="KW-1133">Transmembrane helix</keyword>
<feature type="transmembrane region" description="Helical" evidence="1">
    <location>
        <begin position="132"/>
        <end position="156"/>
    </location>
</feature>
<protein>
    <submittedName>
        <fullName evidence="2">Uncharacterized protein</fullName>
    </submittedName>
</protein>